<dbReference type="eggNOG" id="KOG1396">
    <property type="taxonomic scope" value="Eukaryota"/>
</dbReference>
<dbReference type="GO" id="GO:0034975">
    <property type="term" value="P:protein folding in endoplasmic reticulum"/>
    <property type="evidence" value="ECO:0007669"/>
    <property type="project" value="TreeGrafter"/>
</dbReference>
<dbReference type="InParanoid" id="S8FFQ4"/>
<feature type="compositionally biased region" description="Low complexity" evidence="6">
    <location>
        <begin position="462"/>
        <end position="475"/>
    </location>
</feature>
<keyword evidence="10" id="KW-1185">Reference proteome</keyword>
<keyword evidence="5" id="KW-0175">Coiled coil</keyword>
<keyword evidence="4" id="KW-0472">Membrane</keyword>
<name>S8FFQ4_FOMSC</name>
<feature type="region of interest" description="Disordered" evidence="6">
    <location>
        <begin position="643"/>
        <end position="665"/>
    </location>
</feature>
<dbReference type="GO" id="GO:0005737">
    <property type="term" value="C:cytoplasm"/>
    <property type="evidence" value="ECO:0007669"/>
    <property type="project" value="TreeGrafter"/>
</dbReference>
<dbReference type="InterPro" id="IPR045120">
    <property type="entry name" value="Suco/Slp1-like"/>
</dbReference>
<evidence type="ECO:0000256" key="1">
    <source>
        <dbReference type="ARBA" id="ARBA00004308"/>
    </source>
</evidence>
<feature type="compositionally biased region" description="Polar residues" evidence="6">
    <location>
        <begin position="444"/>
        <end position="454"/>
    </location>
</feature>
<evidence type="ECO:0000256" key="4">
    <source>
        <dbReference type="ARBA" id="ARBA00023136"/>
    </source>
</evidence>
<feature type="compositionally biased region" description="Polar residues" evidence="6">
    <location>
        <begin position="752"/>
        <end position="762"/>
    </location>
</feature>
<feature type="domain" description="SUN" evidence="8">
    <location>
        <begin position="117"/>
        <end position="293"/>
    </location>
</feature>
<dbReference type="PANTHER" id="PTHR12953">
    <property type="entry name" value="MEMBRANE PROTEIN CH1 RELATED"/>
    <property type="match status" value="1"/>
</dbReference>
<feature type="coiled-coil region" evidence="5">
    <location>
        <begin position="581"/>
        <end position="615"/>
    </location>
</feature>
<dbReference type="PROSITE" id="PS51469">
    <property type="entry name" value="SUN"/>
    <property type="match status" value="1"/>
</dbReference>
<accession>S8FFQ4</accession>
<dbReference type="Gene3D" id="2.60.120.260">
    <property type="entry name" value="Galactose-binding domain-like"/>
    <property type="match status" value="1"/>
</dbReference>
<organism evidence="9 10">
    <name type="scientific">Fomitopsis schrenkii</name>
    <name type="common">Brown rot fungus</name>
    <dbReference type="NCBI Taxonomy" id="2126942"/>
    <lineage>
        <taxon>Eukaryota</taxon>
        <taxon>Fungi</taxon>
        <taxon>Dikarya</taxon>
        <taxon>Basidiomycota</taxon>
        <taxon>Agaricomycotina</taxon>
        <taxon>Agaricomycetes</taxon>
        <taxon>Polyporales</taxon>
        <taxon>Fomitopsis</taxon>
    </lineage>
</organism>
<feature type="region of interest" description="Disordered" evidence="6">
    <location>
        <begin position="417"/>
        <end position="521"/>
    </location>
</feature>
<protein>
    <recommendedName>
        <fullName evidence="8">SUN domain-containing protein</fullName>
    </recommendedName>
</protein>
<feature type="compositionally biased region" description="Low complexity" evidence="6">
    <location>
        <begin position="484"/>
        <end position="505"/>
    </location>
</feature>
<feature type="compositionally biased region" description="Basic and acidic residues" evidence="6">
    <location>
        <begin position="337"/>
        <end position="352"/>
    </location>
</feature>
<keyword evidence="3" id="KW-1133">Transmembrane helix</keyword>
<feature type="region of interest" description="Disordered" evidence="6">
    <location>
        <begin position="310"/>
        <end position="373"/>
    </location>
</feature>
<dbReference type="STRING" id="743788.S8FFQ4"/>
<gene>
    <name evidence="9" type="ORF">FOMPIDRAFT_55356</name>
</gene>
<dbReference type="PANTHER" id="PTHR12953:SF0">
    <property type="entry name" value="SUN DOMAIN-CONTAINING OSSIFICATION FACTOR"/>
    <property type="match status" value="1"/>
</dbReference>
<dbReference type="Proteomes" id="UP000015241">
    <property type="component" value="Unassembled WGS sequence"/>
</dbReference>
<feature type="compositionally biased region" description="Acidic residues" evidence="6">
    <location>
        <begin position="892"/>
        <end position="908"/>
    </location>
</feature>
<evidence type="ECO:0000259" key="8">
    <source>
        <dbReference type="PROSITE" id="PS51469"/>
    </source>
</evidence>
<feature type="compositionally biased region" description="Polar residues" evidence="6">
    <location>
        <begin position="859"/>
        <end position="876"/>
    </location>
</feature>
<proteinExistence type="predicted"/>
<evidence type="ECO:0000256" key="5">
    <source>
        <dbReference type="SAM" id="Coils"/>
    </source>
</evidence>
<dbReference type="GO" id="GO:0012505">
    <property type="term" value="C:endomembrane system"/>
    <property type="evidence" value="ECO:0007669"/>
    <property type="project" value="UniProtKB-SubCell"/>
</dbReference>
<dbReference type="FunCoup" id="S8FFQ4">
    <property type="interactions" value="26"/>
</dbReference>
<evidence type="ECO:0000313" key="9">
    <source>
        <dbReference type="EMBL" id="EPT00261.1"/>
    </source>
</evidence>
<keyword evidence="7" id="KW-0732">Signal</keyword>
<dbReference type="AlphaFoldDB" id="S8FFQ4"/>
<keyword evidence="2" id="KW-0812">Transmembrane</keyword>
<comment type="subcellular location">
    <subcellularLocation>
        <location evidence="1">Endomembrane system</location>
    </subcellularLocation>
</comment>
<dbReference type="EMBL" id="KE504150">
    <property type="protein sequence ID" value="EPT00261.1"/>
    <property type="molecule type" value="Genomic_DNA"/>
</dbReference>
<feature type="region of interest" description="Disordered" evidence="6">
    <location>
        <begin position="848"/>
        <end position="920"/>
    </location>
</feature>
<evidence type="ECO:0000256" key="6">
    <source>
        <dbReference type="SAM" id="MobiDB-lite"/>
    </source>
</evidence>
<dbReference type="Pfam" id="PF07738">
    <property type="entry name" value="Sad1_UNC"/>
    <property type="match status" value="1"/>
</dbReference>
<dbReference type="OrthoDB" id="266334at2759"/>
<dbReference type="GO" id="GO:0016020">
    <property type="term" value="C:membrane"/>
    <property type="evidence" value="ECO:0007669"/>
    <property type="project" value="InterPro"/>
</dbReference>
<feature type="signal peptide" evidence="7">
    <location>
        <begin position="1"/>
        <end position="21"/>
    </location>
</feature>
<dbReference type="HOGENOM" id="CLU_011244_0_0_1"/>
<feature type="compositionally biased region" description="Pro residues" evidence="6">
    <location>
        <begin position="686"/>
        <end position="703"/>
    </location>
</feature>
<feature type="region of interest" description="Disordered" evidence="6">
    <location>
        <begin position="75"/>
        <end position="140"/>
    </location>
</feature>
<evidence type="ECO:0000256" key="2">
    <source>
        <dbReference type="ARBA" id="ARBA00022692"/>
    </source>
</evidence>
<feature type="compositionally biased region" description="Low complexity" evidence="6">
    <location>
        <begin position="313"/>
        <end position="322"/>
    </location>
</feature>
<evidence type="ECO:0000256" key="3">
    <source>
        <dbReference type="ARBA" id="ARBA00022989"/>
    </source>
</evidence>
<evidence type="ECO:0000256" key="7">
    <source>
        <dbReference type="SAM" id="SignalP"/>
    </source>
</evidence>
<feature type="region of interest" description="Disordered" evidence="6">
    <location>
        <begin position="681"/>
        <end position="769"/>
    </location>
</feature>
<reference evidence="9 10" key="1">
    <citation type="journal article" date="2012" name="Science">
        <title>The Paleozoic origin of enzymatic lignin decomposition reconstructed from 31 fungal genomes.</title>
        <authorList>
            <person name="Floudas D."/>
            <person name="Binder M."/>
            <person name="Riley R."/>
            <person name="Barry K."/>
            <person name="Blanchette R.A."/>
            <person name="Henrissat B."/>
            <person name="Martinez A.T."/>
            <person name="Otillar R."/>
            <person name="Spatafora J.W."/>
            <person name="Yadav J.S."/>
            <person name="Aerts A."/>
            <person name="Benoit I."/>
            <person name="Boyd A."/>
            <person name="Carlson A."/>
            <person name="Copeland A."/>
            <person name="Coutinho P.M."/>
            <person name="de Vries R.P."/>
            <person name="Ferreira P."/>
            <person name="Findley K."/>
            <person name="Foster B."/>
            <person name="Gaskell J."/>
            <person name="Glotzer D."/>
            <person name="Gorecki P."/>
            <person name="Heitman J."/>
            <person name="Hesse C."/>
            <person name="Hori C."/>
            <person name="Igarashi K."/>
            <person name="Jurgens J.A."/>
            <person name="Kallen N."/>
            <person name="Kersten P."/>
            <person name="Kohler A."/>
            <person name="Kuees U."/>
            <person name="Kumar T.K.A."/>
            <person name="Kuo A."/>
            <person name="LaButti K."/>
            <person name="Larrondo L.F."/>
            <person name="Lindquist E."/>
            <person name="Ling A."/>
            <person name="Lombard V."/>
            <person name="Lucas S."/>
            <person name="Lundell T."/>
            <person name="Martin R."/>
            <person name="McLaughlin D.J."/>
            <person name="Morgenstern I."/>
            <person name="Morin E."/>
            <person name="Murat C."/>
            <person name="Nagy L.G."/>
            <person name="Nolan M."/>
            <person name="Ohm R.A."/>
            <person name="Patyshakuliyeva A."/>
            <person name="Rokas A."/>
            <person name="Ruiz-Duenas F.J."/>
            <person name="Sabat G."/>
            <person name="Salamov A."/>
            <person name="Samejima M."/>
            <person name="Schmutz J."/>
            <person name="Slot J.C."/>
            <person name="St John F."/>
            <person name="Stenlid J."/>
            <person name="Sun H."/>
            <person name="Sun S."/>
            <person name="Syed K."/>
            <person name="Tsang A."/>
            <person name="Wiebenga A."/>
            <person name="Young D."/>
            <person name="Pisabarro A."/>
            <person name="Eastwood D.C."/>
            <person name="Martin F."/>
            <person name="Cullen D."/>
            <person name="Grigoriev I.V."/>
            <person name="Hibbett D.S."/>
        </authorList>
    </citation>
    <scope>NUCLEOTIDE SEQUENCE</scope>
    <source>
        <strain evidence="10">FP-58527</strain>
    </source>
</reference>
<feature type="chain" id="PRO_5004551505" description="SUN domain-containing protein" evidence="7">
    <location>
        <begin position="22"/>
        <end position="920"/>
    </location>
</feature>
<dbReference type="InterPro" id="IPR012919">
    <property type="entry name" value="SUN_dom"/>
</dbReference>
<evidence type="ECO:0000313" key="10">
    <source>
        <dbReference type="Proteomes" id="UP000015241"/>
    </source>
</evidence>
<sequence>MFRSLLPTSLLALVFASPTFSAPSSPNDPFRDIALQAPKPEELPVCCLRPLEPVEPSAGDDVFISFEDWKAKRLSEAREHPPATSPSTRHVRKPAVGKDRVEGPGTDNTSSPIPIAGAAQGSGQQDTADVPPPHEERLAPQLRIPIVDRFNYASTDCSARVHAVHRTAKSPSSILSSKKDRYMLSPCAEEKQFVVVELCDDIMIDTVQLANYEFFSGVFKDFSVSVAKTPPTGDEGWTHAGTYRARNVRGVQTFHPPPALRDFYRFIRIDFRSHYGNEYYCPMSLLRVYGLTHLEQWKWDEWEEQSRARRAIGDASAAAEGSPEPPQAVHVPVVEPQKSDPVEMDKVDKEDAQQSTDSRNVVDGDRSPASALGPDTAATAEQLAIQELQRTQEAQPTIVAPPVATTASENTTVNTSTTTMNISNDPHVSHAVDSTHTSDDVPAVQSTPPSTGSTAMIAYPPASSSGALRLGSALSPDGSHTPQSSRVPSPAVNSSSAVSSVISAATTQSHSLPPAPPAIPPHISTGGESIYRTIMNRLTALEGNTTLYARYVEEQTAGIREVLLRMGEDLGRLEGIGKAQAQMYQRSVTEFDRQRRKLEREHSELLAKVTHLTDEVVLEKRLGIIQLSLLLAVLVFMTLTRGSRGEHASAHRAPGSTRHMGMREWGRRTLSFSGDWVARFRSRSPTPNPVARPDPKPPVPRAPASPHALPRSATRHLTARPRTPSALRVSTPRAHNAHARSSHTPPPPSARPQMTRSTSSSAGFGPSVAVGAVPKSAKRWARSAHLHEVKTANRPAAAAEQPRALDLDKAQALDAVRENESAGLSRTVLASEGATPAVAADVFSPKSESTFPLRGTVSKGKQSRPTLSPLHLSTANDLPRMCVVSGPASDAEGSEGDVWVDTDVEGSESDSGGLVGSTPS</sequence>